<reference evidence="2" key="1">
    <citation type="submission" date="2020-06" db="EMBL/GenBank/DDBJ databases">
        <title>WGS assembly of Ceratodon purpureus strain R40.</title>
        <authorList>
            <person name="Carey S.B."/>
            <person name="Jenkins J."/>
            <person name="Shu S."/>
            <person name="Lovell J.T."/>
            <person name="Sreedasyam A."/>
            <person name="Maumus F."/>
            <person name="Tiley G.P."/>
            <person name="Fernandez-Pozo N."/>
            <person name="Barry K."/>
            <person name="Chen C."/>
            <person name="Wang M."/>
            <person name="Lipzen A."/>
            <person name="Daum C."/>
            <person name="Saski C.A."/>
            <person name="Payton A.C."/>
            <person name="Mcbreen J.C."/>
            <person name="Conrad R.E."/>
            <person name="Kollar L.M."/>
            <person name="Olsson S."/>
            <person name="Huttunen S."/>
            <person name="Landis J.B."/>
            <person name="Wickett N.J."/>
            <person name="Johnson M.G."/>
            <person name="Rensing S.A."/>
            <person name="Grimwood J."/>
            <person name="Schmutz J."/>
            <person name="Mcdaniel S.F."/>
        </authorList>
    </citation>
    <scope>NUCLEOTIDE SEQUENCE</scope>
    <source>
        <strain evidence="2">R40</strain>
    </source>
</reference>
<proteinExistence type="predicted"/>
<feature type="region of interest" description="Disordered" evidence="1">
    <location>
        <begin position="1"/>
        <end position="53"/>
    </location>
</feature>
<feature type="region of interest" description="Disordered" evidence="1">
    <location>
        <begin position="85"/>
        <end position="112"/>
    </location>
</feature>
<comment type="caution">
    <text evidence="2">The sequence shown here is derived from an EMBL/GenBank/DDBJ whole genome shotgun (WGS) entry which is preliminary data.</text>
</comment>
<evidence type="ECO:0000313" key="3">
    <source>
        <dbReference type="Proteomes" id="UP000822688"/>
    </source>
</evidence>
<sequence>MAECGRGCEGGRSNDRGTTKKRKRDVSRPTPALPRPSRLRLGFPASGRVGPPALLPTRACARARAHVASAFSFDSTREIVPTWPGREICSRGHNTKTEHERKTPGSVTRRPT</sequence>
<dbReference type="EMBL" id="CM026430">
    <property type="protein sequence ID" value="KAG0560650.1"/>
    <property type="molecule type" value="Genomic_DNA"/>
</dbReference>
<accession>A0A8T0GNQ3</accession>
<name>A0A8T0GNQ3_CERPU</name>
<dbReference type="Proteomes" id="UP000822688">
    <property type="component" value="Chromosome 9"/>
</dbReference>
<organism evidence="2 3">
    <name type="scientific">Ceratodon purpureus</name>
    <name type="common">Fire moss</name>
    <name type="synonym">Dicranum purpureum</name>
    <dbReference type="NCBI Taxonomy" id="3225"/>
    <lineage>
        <taxon>Eukaryota</taxon>
        <taxon>Viridiplantae</taxon>
        <taxon>Streptophyta</taxon>
        <taxon>Embryophyta</taxon>
        <taxon>Bryophyta</taxon>
        <taxon>Bryophytina</taxon>
        <taxon>Bryopsida</taxon>
        <taxon>Dicranidae</taxon>
        <taxon>Pseudoditrichales</taxon>
        <taxon>Ditrichaceae</taxon>
        <taxon>Ceratodon</taxon>
    </lineage>
</organism>
<dbReference type="AlphaFoldDB" id="A0A8T0GNQ3"/>
<gene>
    <name evidence="2" type="ORF">KC19_9G002000</name>
</gene>
<protein>
    <submittedName>
        <fullName evidence="2">Uncharacterized protein</fullName>
    </submittedName>
</protein>
<evidence type="ECO:0000313" key="2">
    <source>
        <dbReference type="EMBL" id="KAG0560650.1"/>
    </source>
</evidence>
<evidence type="ECO:0000256" key="1">
    <source>
        <dbReference type="SAM" id="MobiDB-lite"/>
    </source>
</evidence>
<keyword evidence="3" id="KW-1185">Reference proteome</keyword>